<gene>
    <name evidence="3" type="ORF">GCM10008171_30470</name>
</gene>
<dbReference type="InterPro" id="IPR011009">
    <property type="entry name" value="Kinase-like_dom_sf"/>
</dbReference>
<dbReference type="PANTHER" id="PTHR21064:SF6">
    <property type="entry name" value="AMINOGLYCOSIDE PHOSPHOTRANSFERASE DOMAIN-CONTAINING PROTEIN"/>
    <property type="match status" value="1"/>
</dbReference>
<dbReference type="InterPro" id="IPR002575">
    <property type="entry name" value="Aminoglycoside_PTrfase"/>
</dbReference>
<dbReference type="PANTHER" id="PTHR21064">
    <property type="entry name" value="AMINOGLYCOSIDE PHOSPHOTRANSFERASE DOMAIN-CONTAINING PROTEIN-RELATED"/>
    <property type="match status" value="1"/>
</dbReference>
<comment type="caution">
    <text evidence="3">The sequence shown here is derived from an EMBL/GenBank/DDBJ whole genome shotgun (WGS) entry which is preliminary data.</text>
</comment>
<evidence type="ECO:0000259" key="2">
    <source>
        <dbReference type="Pfam" id="PF01636"/>
    </source>
</evidence>
<comment type="similarity">
    <text evidence="1">Belongs to the pseudomonas-type ThrB family.</text>
</comment>
<name>A0A9W6JKC1_9HYPH</name>
<dbReference type="Pfam" id="PF01636">
    <property type="entry name" value="APH"/>
    <property type="match status" value="1"/>
</dbReference>
<dbReference type="GO" id="GO:0004413">
    <property type="term" value="F:homoserine kinase activity"/>
    <property type="evidence" value="ECO:0007669"/>
    <property type="project" value="TreeGrafter"/>
</dbReference>
<dbReference type="RefSeq" id="WP_271205631.1">
    <property type="nucleotide sequence ID" value="NZ_BSFK01000016.1"/>
</dbReference>
<evidence type="ECO:0000313" key="4">
    <source>
        <dbReference type="Proteomes" id="UP001143364"/>
    </source>
</evidence>
<dbReference type="GO" id="GO:0009088">
    <property type="term" value="P:threonine biosynthetic process"/>
    <property type="evidence" value="ECO:0007669"/>
    <property type="project" value="TreeGrafter"/>
</dbReference>
<feature type="domain" description="Aminoglycoside phosphotransferase" evidence="2">
    <location>
        <begin position="36"/>
        <end position="270"/>
    </location>
</feature>
<organism evidence="3 4">
    <name type="scientific">Methylopila jiangsuensis</name>
    <dbReference type="NCBI Taxonomy" id="586230"/>
    <lineage>
        <taxon>Bacteria</taxon>
        <taxon>Pseudomonadati</taxon>
        <taxon>Pseudomonadota</taxon>
        <taxon>Alphaproteobacteria</taxon>
        <taxon>Hyphomicrobiales</taxon>
        <taxon>Methylopilaceae</taxon>
        <taxon>Methylopila</taxon>
    </lineage>
</organism>
<accession>A0A9W6JKC1</accession>
<dbReference type="InterPro" id="IPR050249">
    <property type="entry name" value="Pseudomonas-type_ThrB"/>
</dbReference>
<reference evidence="3" key="1">
    <citation type="journal article" date="2014" name="Int. J. Syst. Evol. Microbiol.">
        <title>Complete genome sequence of Corynebacterium casei LMG S-19264T (=DSM 44701T), isolated from a smear-ripened cheese.</title>
        <authorList>
            <consortium name="US DOE Joint Genome Institute (JGI-PGF)"/>
            <person name="Walter F."/>
            <person name="Albersmeier A."/>
            <person name="Kalinowski J."/>
            <person name="Ruckert C."/>
        </authorList>
    </citation>
    <scope>NUCLEOTIDE SEQUENCE</scope>
    <source>
        <strain evidence="3">VKM B-2555</strain>
    </source>
</reference>
<reference evidence="3" key="2">
    <citation type="submission" date="2023-01" db="EMBL/GenBank/DDBJ databases">
        <authorList>
            <person name="Sun Q."/>
            <person name="Evtushenko L."/>
        </authorList>
    </citation>
    <scope>NUCLEOTIDE SEQUENCE</scope>
    <source>
        <strain evidence="3">VKM B-2555</strain>
    </source>
</reference>
<sequence>MYDDSFLNRLEARLSASLPLWDLSPETPLKLLTISENATFLADTPGAPTVFRVHRPDYHTRYEIASELDWLEALRAHGVAETPAPLRLANGDLLGAFDDDGATRHVVGFSFVKGREPEPGADLAGQYRTLGAVTARLHGHAKRWTRPEGFARKTWDFDALIGTRPFWGDWRAALGLDAEGLATLEKTETLLRDEVAAYGATPETFGLIHADLRPANLLVDGENLAVIDFDDCGFCWFFYDFAAAVSFMEHEPFIPELQAAWLEGYASVAPVDPAAVAMLPSFLMLRRMQLTAWIASHAETPTAQAMGVPYTHGTVALAERHLARSAAL</sequence>
<protein>
    <submittedName>
        <fullName evidence="3">Aminoglycoside phosphotransferase</fullName>
    </submittedName>
</protein>
<dbReference type="SUPFAM" id="SSF56112">
    <property type="entry name" value="Protein kinase-like (PK-like)"/>
    <property type="match status" value="1"/>
</dbReference>
<evidence type="ECO:0000313" key="3">
    <source>
        <dbReference type="EMBL" id="GLK77793.1"/>
    </source>
</evidence>
<dbReference type="EMBL" id="BSFK01000016">
    <property type="protein sequence ID" value="GLK77793.1"/>
    <property type="molecule type" value="Genomic_DNA"/>
</dbReference>
<evidence type="ECO:0000256" key="1">
    <source>
        <dbReference type="ARBA" id="ARBA00038240"/>
    </source>
</evidence>
<dbReference type="AlphaFoldDB" id="A0A9W6JKC1"/>
<dbReference type="Gene3D" id="3.90.1200.10">
    <property type="match status" value="1"/>
</dbReference>
<keyword evidence="4" id="KW-1185">Reference proteome</keyword>
<proteinExistence type="inferred from homology"/>
<dbReference type="Proteomes" id="UP001143364">
    <property type="component" value="Unassembled WGS sequence"/>
</dbReference>